<keyword evidence="11" id="KW-0003">3Fe-4S</keyword>
<evidence type="ECO:0000256" key="7">
    <source>
        <dbReference type="ARBA" id="ARBA00022737"/>
    </source>
</evidence>
<dbReference type="GO" id="GO:0016020">
    <property type="term" value="C:membrane"/>
    <property type="evidence" value="ECO:0007669"/>
    <property type="project" value="TreeGrafter"/>
</dbReference>
<accession>A0A5C7EVA7</accession>
<keyword evidence="7" id="KW-0677">Repeat</keyword>
<comment type="cofactor">
    <cofactor evidence="1">
        <name>[3Fe-4S] cluster</name>
        <dbReference type="ChEBI" id="CHEBI:21137"/>
    </cofactor>
</comment>
<evidence type="ECO:0000256" key="10">
    <source>
        <dbReference type="ARBA" id="ARBA00023014"/>
    </source>
</evidence>
<keyword evidence="8" id="KW-0249">Electron transport</keyword>
<evidence type="ECO:0000256" key="11">
    <source>
        <dbReference type="ARBA" id="ARBA00023291"/>
    </source>
</evidence>
<reference evidence="13 14" key="1">
    <citation type="submission" date="2019-08" db="EMBL/GenBank/DDBJ databases">
        <title>Pelomicrobium methylotrophicum gen. nov., sp. nov. a moderately thermophilic, facultatively anaerobic, lithoautotrophic and methylotrophic bacterium isolated from a terrestrial mud volcano.</title>
        <authorList>
            <person name="Slobodkina G.B."/>
            <person name="Merkel A.Y."/>
            <person name="Slobodkin A.I."/>
        </authorList>
    </citation>
    <scope>NUCLEOTIDE SEQUENCE [LARGE SCALE GENOMIC DNA]</scope>
    <source>
        <strain evidence="13 14">SM250</strain>
    </source>
</reference>
<dbReference type="GO" id="GO:0009061">
    <property type="term" value="P:anaerobic respiration"/>
    <property type="evidence" value="ECO:0007669"/>
    <property type="project" value="TreeGrafter"/>
</dbReference>
<comment type="cofactor">
    <cofactor evidence="2">
        <name>[4Fe-4S] cluster</name>
        <dbReference type="ChEBI" id="CHEBI:49883"/>
    </cofactor>
</comment>
<dbReference type="CDD" id="cd10556">
    <property type="entry name" value="SER_beta"/>
    <property type="match status" value="1"/>
</dbReference>
<dbReference type="PANTHER" id="PTHR43518">
    <property type="entry name" value="NITRATE REDUCTASE BETA SUBUNIT"/>
    <property type="match status" value="1"/>
</dbReference>
<proteinExistence type="predicted"/>
<dbReference type="Proteomes" id="UP000321201">
    <property type="component" value="Unassembled WGS sequence"/>
</dbReference>
<dbReference type="GO" id="GO:0046872">
    <property type="term" value="F:metal ion binding"/>
    <property type="evidence" value="ECO:0007669"/>
    <property type="project" value="UniProtKB-KW"/>
</dbReference>
<dbReference type="InParanoid" id="A0A5C7EVA7"/>
<dbReference type="InterPro" id="IPR017896">
    <property type="entry name" value="4Fe4S_Fe-S-bd"/>
</dbReference>
<feature type="domain" description="4Fe-4S ferredoxin-type" evidence="12">
    <location>
        <begin position="177"/>
        <end position="206"/>
    </location>
</feature>
<dbReference type="RefSeq" id="WP_147799440.1">
    <property type="nucleotide sequence ID" value="NZ_VPFL01000007.1"/>
</dbReference>
<dbReference type="PROSITE" id="PS51379">
    <property type="entry name" value="4FE4S_FER_2"/>
    <property type="match status" value="2"/>
</dbReference>
<protein>
    <submittedName>
        <fullName evidence="13">Dehydrogenase</fullName>
    </submittedName>
</protein>
<evidence type="ECO:0000259" key="12">
    <source>
        <dbReference type="PROSITE" id="PS51379"/>
    </source>
</evidence>
<dbReference type="GO" id="GO:0051538">
    <property type="term" value="F:3 iron, 4 sulfur cluster binding"/>
    <property type="evidence" value="ECO:0007669"/>
    <property type="project" value="UniProtKB-KW"/>
</dbReference>
<dbReference type="OrthoDB" id="9779457at2"/>
<dbReference type="FunCoup" id="A0A5C7EVA7">
    <property type="interactions" value="124"/>
</dbReference>
<sequence length="375" mass="42949">MPKVYNWQIGRDMEYPYAAARPQKQFAMVMDLNKCIACQTCTVACKTTWTAGRGQEYMFWNNVESKPYGYYPLGWDVKILERLGVQELSGPVYRGKTLFEAAPQGERVLGYLPDDLDYAHPNIGEDDSAGIMPQGAYLTVPHMQWMYYLPRICNHCTYPACLGACPRQSVYKRPEDGIVLIDQQRCRGYRECVKGCPYKKSFFNPMTRVSEKCIGCYPAVENGRQTQCTITCIGKIRLQGFLATPDRAREDNPLDYLVHVAKVAKPLYPQFGLEPNVYYIPPIHVPPRFLVQMFGWGVEAAIATYRRAKDDRKLLGALLLFGATPDIIHHYRVDGRYAIGYDENNAERVRVPLREPIHVRAAHDERHQAYRTNIT</sequence>
<evidence type="ECO:0000256" key="5">
    <source>
        <dbReference type="ARBA" id="ARBA00022485"/>
    </source>
</evidence>
<dbReference type="GO" id="GO:0030313">
    <property type="term" value="C:cell envelope"/>
    <property type="evidence" value="ECO:0007669"/>
    <property type="project" value="UniProtKB-SubCell"/>
</dbReference>
<evidence type="ECO:0000256" key="8">
    <source>
        <dbReference type="ARBA" id="ARBA00022982"/>
    </source>
</evidence>
<gene>
    <name evidence="13" type="ORF">FR698_06835</name>
</gene>
<dbReference type="GO" id="GO:0009055">
    <property type="term" value="F:electron transfer activity"/>
    <property type="evidence" value="ECO:0007669"/>
    <property type="project" value="TreeGrafter"/>
</dbReference>
<dbReference type="EMBL" id="VPFL01000007">
    <property type="protein sequence ID" value="TXF12241.1"/>
    <property type="molecule type" value="Genomic_DNA"/>
</dbReference>
<evidence type="ECO:0000256" key="6">
    <source>
        <dbReference type="ARBA" id="ARBA00022723"/>
    </source>
</evidence>
<name>A0A5C7EVA7_9PROT</name>
<keyword evidence="6" id="KW-0479">Metal-binding</keyword>
<organism evidence="13 14">
    <name type="scientific">Pelomicrobium methylotrophicum</name>
    <dbReference type="NCBI Taxonomy" id="2602750"/>
    <lineage>
        <taxon>Bacteria</taxon>
        <taxon>Pseudomonadati</taxon>
        <taxon>Pseudomonadota</taxon>
        <taxon>Hydrogenophilia</taxon>
        <taxon>Hydrogenophilia incertae sedis</taxon>
        <taxon>Pelomicrobium</taxon>
    </lineage>
</organism>
<evidence type="ECO:0000313" key="13">
    <source>
        <dbReference type="EMBL" id="TXF12241.1"/>
    </source>
</evidence>
<keyword evidence="10" id="KW-0411">Iron-sulfur</keyword>
<comment type="caution">
    <text evidence="13">The sequence shown here is derived from an EMBL/GenBank/DDBJ whole genome shotgun (WGS) entry which is preliminary data.</text>
</comment>
<keyword evidence="5" id="KW-0004">4Fe-4S</keyword>
<dbReference type="Pfam" id="PF13247">
    <property type="entry name" value="Fer4_11"/>
    <property type="match status" value="1"/>
</dbReference>
<evidence type="ECO:0000256" key="9">
    <source>
        <dbReference type="ARBA" id="ARBA00023004"/>
    </source>
</evidence>
<evidence type="ECO:0000256" key="2">
    <source>
        <dbReference type="ARBA" id="ARBA00001966"/>
    </source>
</evidence>
<evidence type="ECO:0000313" key="14">
    <source>
        <dbReference type="Proteomes" id="UP000321201"/>
    </source>
</evidence>
<evidence type="ECO:0000256" key="3">
    <source>
        <dbReference type="ARBA" id="ARBA00004196"/>
    </source>
</evidence>
<evidence type="ECO:0000256" key="1">
    <source>
        <dbReference type="ARBA" id="ARBA00001927"/>
    </source>
</evidence>
<keyword evidence="14" id="KW-1185">Reference proteome</keyword>
<dbReference type="PANTHER" id="PTHR43518:SF1">
    <property type="entry name" value="RESPIRATORY NITRATE REDUCTASE 1 BETA CHAIN"/>
    <property type="match status" value="1"/>
</dbReference>
<feature type="domain" description="4Fe-4S ferredoxin-type" evidence="12">
    <location>
        <begin position="26"/>
        <end position="55"/>
    </location>
</feature>
<keyword evidence="4" id="KW-0813">Transport</keyword>
<comment type="subcellular location">
    <subcellularLocation>
        <location evidence="3">Cell envelope</location>
    </subcellularLocation>
</comment>
<evidence type="ECO:0000256" key="4">
    <source>
        <dbReference type="ARBA" id="ARBA00022448"/>
    </source>
</evidence>
<dbReference type="GO" id="GO:0051539">
    <property type="term" value="F:4 iron, 4 sulfur cluster binding"/>
    <property type="evidence" value="ECO:0007669"/>
    <property type="project" value="UniProtKB-KW"/>
</dbReference>
<dbReference type="SUPFAM" id="SSF54862">
    <property type="entry name" value="4Fe-4S ferredoxins"/>
    <property type="match status" value="1"/>
</dbReference>
<keyword evidence="9" id="KW-0408">Iron</keyword>
<dbReference type="AlphaFoldDB" id="A0A5C7EVA7"/>
<dbReference type="Gene3D" id="3.30.70.20">
    <property type="match status" value="3"/>
</dbReference>